<feature type="domain" description="4Fe-4S ferredoxin-type" evidence="4">
    <location>
        <begin position="159"/>
        <end position="190"/>
    </location>
</feature>
<dbReference type="eggNOG" id="COG1600">
    <property type="taxonomic scope" value="Bacteria"/>
</dbReference>
<dbReference type="HOGENOM" id="CLU_077329_0_1_7"/>
<evidence type="ECO:0000313" key="5">
    <source>
        <dbReference type="EMBL" id="AFM26764.1"/>
    </source>
</evidence>
<evidence type="ECO:0000256" key="1">
    <source>
        <dbReference type="ARBA" id="ARBA00022723"/>
    </source>
</evidence>
<evidence type="ECO:0000259" key="4">
    <source>
        <dbReference type="PROSITE" id="PS51379"/>
    </source>
</evidence>
<dbReference type="CDD" id="cd16373">
    <property type="entry name" value="DMSOR_beta_like"/>
    <property type="match status" value="1"/>
</dbReference>
<dbReference type="KEGG" id="dti:Desti_4126"/>
<keyword evidence="3" id="KW-0411">Iron-sulfur</keyword>
<dbReference type="eggNOG" id="COG1144">
    <property type="taxonomic scope" value="Bacteria"/>
</dbReference>
<dbReference type="RefSeq" id="WP_014811888.1">
    <property type="nucleotide sequence ID" value="NC_018025.1"/>
</dbReference>
<dbReference type="InterPro" id="IPR017900">
    <property type="entry name" value="4Fe4S_Fe_S_CS"/>
</dbReference>
<name>I4CB23_DESTA</name>
<accession>I4CB23</accession>
<reference evidence="6" key="1">
    <citation type="submission" date="2012-06" db="EMBL/GenBank/DDBJ databases">
        <title>Complete sequence of chromosome of Desulfomonile tiedjei DSM 6799.</title>
        <authorList>
            <person name="Lucas S."/>
            <person name="Copeland A."/>
            <person name="Lapidus A."/>
            <person name="Glavina del Rio T."/>
            <person name="Dalin E."/>
            <person name="Tice H."/>
            <person name="Bruce D."/>
            <person name="Goodwin L."/>
            <person name="Pitluck S."/>
            <person name="Peters L."/>
            <person name="Ovchinnikova G."/>
            <person name="Zeytun A."/>
            <person name="Lu M."/>
            <person name="Kyrpides N."/>
            <person name="Mavromatis K."/>
            <person name="Ivanova N."/>
            <person name="Brettin T."/>
            <person name="Detter J.C."/>
            <person name="Han C."/>
            <person name="Larimer F."/>
            <person name="Land M."/>
            <person name="Hauser L."/>
            <person name="Markowitz V."/>
            <person name="Cheng J.-F."/>
            <person name="Hugenholtz P."/>
            <person name="Woyke T."/>
            <person name="Wu D."/>
            <person name="Spring S."/>
            <person name="Schroeder M."/>
            <person name="Brambilla E."/>
            <person name="Klenk H.-P."/>
            <person name="Eisen J.A."/>
        </authorList>
    </citation>
    <scope>NUCLEOTIDE SEQUENCE [LARGE SCALE GENOMIC DNA]</scope>
    <source>
        <strain evidence="6">ATCC 49306 / DSM 6799 / DCB-1</strain>
    </source>
</reference>
<dbReference type="PANTHER" id="PTHR43122">
    <property type="entry name" value="FERREDOXIN SUBUNIT OF PYRUVATE:FLAVODOXIN OXIDOREDUCTASE-RELATED"/>
    <property type="match status" value="1"/>
</dbReference>
<dbReference type="Gene3D" id="3.30.70.20">
    <property type="match status" value="2"/>
</dbReference>
<dbReference type="PANTHER" id="PTHR43122:SF1">
    <property type="entry name" value="IRON-SULFUR-BINDING PROTEIN"/>
    <property type="match status" value="1"/>
</dbReference>
<dbReference type="AlphaFoldDB" id="I4CB23"/>
<sequence>MSGLKELLQNIFSKGQNPFTGTFLHNRMRPPGAVDEKHFMALCIRCNRCLEVCPYGSIKRAGLGVTMGTPYVFPEQKACYLCMACSRLCPTGALDNELVAPEKVTMGRAVIDSSICYSHLFLDHDVLPDESGRKIGALCNTCYNVCPLQDKAIVLRKNLCPEILDACVGCGICVERCPTRPRRAVNIVPTGMGRVDEAGFYFRKAKGHYESAQVPAQGSAGVLKGEQLLEQKSRIDGTKELPKFDFPYETPKKIEGWD</sequence>
<dbReference type="Pfam" id="PF00037">
    <property type="entry name" value="Fer4"/>
    <property type="match status" value="1"/>
</dbReference>
<dbReference type="Proteomes" id="UP000006055">
    <property type="component" value="Chromosome"/>
</dbReference>
<evidence type="ECO:0000256" key="2">
    <source>
        <dbReference type="ARBA" id="ARBA00023004"/>
    </source>
</evidence>
<organism evidence="5 6">
    <name type="scientific">Desulfomonile tiedjei (strain ATCC 49306 / DSM 6799 / DCB-1)</name>
    <dbReference type="NCBI Taxonomy" id="706587"/>
    <lineage>
        <taxon>Bacteria</taxon>
        <taxon>Pseudomonadati</taxon>
        <taxon>Thermodesulfobacteriota</taxon>
        <taxon>Desulfomonilia</taxon>
        <taxon>Desulfomonilales</taxon>
        <taxon>Desulfomonilaceae</taxon>
        <taxon>Desulfomonile</taxon>
    </lineage>
</organism>
<keyword evidence="1" id="KW-0479">Metal-binding</keyword>
<protein>
    <recommendedName>
        <fullName evidence="4">4Fe-4S ferredoxin-type domain-containing protein</fullName>
    </recommendedName>
</protein>
<dbReference type="GO" id="GO:0046872">
    <property type="term" value="F:metal ion binding"/>
    <property type="evidence" value="ECO:0007669"/>
    <property type="project" value="UniProtKB-KW"/>
</dbReference>
<evidence type="ECO:0000313" key="6">
    <source>
        <dbReference type="Proteomes" id="UP000006055"/>
    </source>
</evidence>
<dbReference type="STRING" id="706587.Desti_4126"/>
<dbReference type="SUPFAM" id="SSF54862">
    <property type="entry name" value="4Fe-4S ferredoxins"/>
    <property type="match status" value="1"/>
</dbReference>
<dbReference type="PROSITE" id="PS51379">
    <property type="entry name" value="4FE4S_FER_2"/>
    <property type="match status" value="3"/>
</dbReference>
<feature type="domain" description="4Fe-4S ferredoxin-type" evidence="4">
    <location>
        <begin position="68"/>
        <end position="99"/>
    </location>
</feature>
<dbReference type="PROSITE" id="PS00198">
    <property type="entry name" value="4FE4S_FER_1"/>
    <property type="match status" value="3"/>
</dbReference>
<evidence type="ECO:0000256" key="3">
    <source>
        <dbReference type="ARBA" id="ARBA00023014"/>
    </source>
</evidence>
<dbReference type="EMBL" id="CP003360">
    <property type="protein sequence ID" value="AFM26764.1"/>
    <property type="molecule type" value="Genomic_DNA"/>
</dbReference>
<feature type="domain" description="4Fe-4S ferredoxin-type" evidence="4">
    <location>
        <begin position="34"/>
        <end position="63"/>
    </location>
</feature>
<gene>
    <name evidence="5" type="ordered locus">Desti_4126</name>
</gene>
<proteinExistence type="predicted"/>
<keyword evidence="6" id="KW-1185">Reference proteome</keyword>
<keyword evidence="2" id="KW-0408">Iron</keyword>
<dbReference type="Pfam" id="PF12838">
    <property type="entry name" value="Fer4_7"/>
    <property type="match status" value="1"/>
</dbReference>
<dbReference type="InterPro" id="IPR017896">
    <property type="entry name" value="4Fe4S_Fe-S-bd"/>
</dbReference>
<dbReference type="GO" id="GO:0051536">
    <property type="term" value="F:iron-sulfur cluster binding"/>
    <property type="evidence" value="ECO:0007669"/>
    <property type="project" value="UniProtKB-KW"/>
</dbReference>